<keyword evidence="2" id="KW-1185">Reference proteome</keyword>
<dbReference type="Proteomes" id="UP000316626">
    <property type="component" value="Unassembled WGS sequence"/>
</dbReference>
<dbReference type="Gene3D" id="3.40.50.300">
    <property type="entry name" value="P-loop containing nucleotide triphosphate hydrolases"/>
    <property type="match status" value="1"/>
</dbReference>
<dbReference type="InterPro" id="IPR027417">
    <property type="entry name" value="P-loop_NTPase"/>
</dbReference>
<gene>
    <name evidence="1" type="ORF">FG384_17475</name>
</gene>
<reference evidence="1 2" key="1">
    <citation type="submission" date="2019-06" db="EMBL/GenBank/DDBJ databases">
        <title>Psychrobacillus vulpis sp. nov., a new species isolated from feces of a red fox that inhabits in The Tablas de Daimiel Natural Park, Albacete, Spain.</title>
        <authorList>
            <person name="Rodriguez M."/>
            <person name="Reina J.C."/>
            <person name="Bejar V."/>
            <person name="Llamas I."/>
        </authorList>
    </citation>
    <scope>NUCLEOTIDE SEQUENCE [LARGE SCALE GENOMIC DNA]</scope>
    <source>
        <strain evidence="1 2">Z8</strain>
    </source>
</reference>
<name>A0A544TJ57_9BACI</name>
<accession>A0A544TJ57</accession>
<dbReference type="AlphaFoldDB" id="A0A544TJ57"/>
<proteinExistence type="predicted"/>
<organism evidence="1 2">
    <name type="scientific">Psychrobacillus vulpis</name>
    <dbReference type="NCBI Taxonomy" id="2325572"/>
    <lineage>
        <taxon>Bacteria</taxon>
        <taxon>Bacillati</taxon>
        <taxon>Bacillota</taxon>
        <taxon>Bacilli</taxon>
        <taxon>Bacillales</taxon>
        <taxon>Bacillaceae</taxon>
        <taxon>Psychrobacillus</taxon>
    </lineage>
</organism>
<dbReference type="PANTHER" id="PTHR37816:SF2">
    <property type="entry name" value="DNA TOPOLOGY MODULATION PROTEIN FLAR-RELATED PROTEIN"/>
    <property type="match status" value="1"/>
</dbReference>
<dbReference type="RefSeq" id="WP_142643975.1">
    <property type="nucleotide sequence ID" value="NZ_VDGI01000026.1"/>
</dbReference>
<dbReference type="PANTHER" id="PTHR37816">
    <property type="entry name" value="YALI0E33011P"/>
    <property type="match status" value="1"/>
</dbReference>
<protein>
    <submittedName>
        <fullName evidence="1">DNA topology modulation protein FlaR</fullName>
    </submittedName>
</protein>
<dbReference type="InterPro" id="IPR052922">
    <property type="entry name" value="Cytidylate_Kinase-2"/>
</dbReference>
<evidence type="ECO:0000313" key="1">
    <source>
        <dbReference type="EMBL" id="TQR17492.1"/>
    </source>
</evidence>
<comment type="caution">
    <text evidence="1">The sequence shown here is derived from an EMBL/GenBank/DDBJ whole genome shotgun (WGS) entry which is preliminary data.</text>
</comment>
<evidence type="ECO:0000313" key="2">
    <source>
        <dbReference type="Proteomes" id="UP000316626"/>
    </source>
</evidence>
<dbReference type="SUPFAM" id="SSF52540">
    <property type="entry name" value="P-loop containing nucleoside triphosphate hydrolases"/>
    <property type="match status" value="1"/>
</dbReference>
<dbReference type="OrthoDB" id="1201990at2"/>
<dbReference type="EMBL" id="VDGI01000026">
    <property type="protein sequence ID" value="TQR17492.1"/>
    <property type="molecule type" value="Genomic_DNA"/>
</dbReference>
<sequence length="175" mass="21000">MKIYIVGSVGSGKTTFARRLSKTLDLPHYETDNFVWQRNKGGDIRNSEEMRNELFQKVILQEKWIIEGVHIGWTEAAIEVADNILFLDVPIQKRKWRIIKRYILQLLKLEKANYKPTFIIFKRMFGWNLYFEQHMKPEFLEAFNPHKEKVVYLKTELEMTRWIEQNKSKYASLEA</sequence>